<dbReference type="InterPro" id="IPR036365">
    <property type="entry name" value="PGBD-like_sf"/>
</dbReference>
<dbReference type="STRING" id="29421.B2M20_05625"/>
<accession>A0A1V4I0J5</accession>
<evidence type="ECO:0000256" key="5">
    <source>
        <dbReference type="ARBA" id="ARBA00022984"/>
    </source>
</evidence>
<dbReference type="UniPathway" id="UPA00219"/>
<evidence type="ECO:0000256" key="2">
    <source>
        <dbReference type="ARBA" id="ARBA00005992"/>
    </source>
</evidence>
<dbReference type="SUPFAM" id="SSF47090">
    <property type="entry name" value="PGBD-like"/>
    <property type="match status" value="1"/>
</dbReference>
<dbReference type="Pfam" id="PF03734">
    <property type="entry name" value="YkuD"/>
    <property type="match status" value="1"/>
</dbReference>
<comment type="similarity">
    <text evidence="2">Belongs to the YkuD family.</text>
</comment>
<sequence length="340" mass="36895">MSINLVRALILFGAFALSLLSANAKTLDGIAIESAQFLGAQPDDSDIDALVVKTQILLDRAGFSPGEIDGKLGENVKKALRAYSEANGLPSTMTLNHDVFERLTANMNGSLLVEITVTEDDVKGPFLPRQPKGLDEMKGLKRLAYRDAKEALAERHHMSEALLVALNPHAEFSQAGTTLMVANVLKAKPSTMVTRIEVNKDLQTIKAFSQDNALVAFYPATVGSEEKPSPSGTLKVLAVRSNPFYRYNPDYKFKGVRARRAFTINPGPNNPVGSTWIALSERGYGIHGTSEPSKISKAESNGCVRLTNWDAAHLAQMVKKGVTVEFREGTDSQVNARPAK</sequence>
<feature type="domain" description="L,D-TPase catalytic" evidence="9">
    <location>
        <begin position="194"/>
        <end position="327"/>
    </location>
</feature>
<dbReference type="GO" id="GO:0016740">
    <property type="term" value="F:transferase activity"/>
    <property type="evidence" value="ECO:0007669"/>
    <property type="project" value="UniProtKB-KW"/>
</dbReference>
<keyword evidence="3" id="KW-0808">Transferase</keyword>
<evidence type="ECO:0000259" key="9">
    <source>
        <dbReference type="PROSITE" id="PS52029"/>
    </source>
</evidence>
<keyword evidence="4 7" id="KW-0133">Cell shape</keyword>
<dbReference type="GO" id="GO:0071972">
    <property type="term" value="F:peptidoglycan L,D-transpeptidase activity"/>
    <property type="evidence" value="ECO:0007669"/>
    <property type="project" value="TreeGrafter"/>
</dbReference>
<name>A0A1V4I0J5_NITVU</name>
<evidence type="ECO:0000313" key="10">
    <source>
        <dbReference type="EMBL" id="OPH83635.1"/>
    </source>
</evidence>
<dbReference type="CDD" id="cd16913">
    <property type="entry name" value="YkuD_like"/>
    <property type="match status" value="1"/>
</dbReference>
<dbReference type="InterPro" id="IPR050979">
    <property type="entry name" value="LD-transpeptidase"/>
</dbReference>
<dbReference type="GO" id="GO:0008360">
    <property type="term" value="P:regulation of cell shape"/>
    <property type="evidence" value="ECO:0007669"/>
    <property type="project" value="UniProtKB-UniRule"/>
</dbReference>
<proteinExistence type="inferred from homology"/>
<dbReference type="Proteomes" id="UP000189940">
    <property type="component" value="Unassembled WGS sequence"/>
</dbReference>
<evidence type="ECO:0000256" key="8">
    <source>
        <dbReference type="SAM" id="SignalP"/>
    </source>
</evidence>
<gene>
    <name evidence="10" type="ORF">B2M20_05625</name>
</gene>
<dbReference type="PROSITE" id="PS52029">
    <property type="entry name" value="LD_TPASE"/>
    <property type="match status" value="1"/>
</dbReference>
<organism evidence="10 11">
    <name type="scientific">Nitrobacter vulgaris</name>
    <dbReference type="NCBI Taxonomy" id="29421"/>
    <lineage>
        <taxon>Bacteria</taxon>
        <taxon>Pseudomonadati</taxon>
        <taxon>Pseudomonadota</taxon>
        <taxon>Alphaproteobacteria</taxon>
        <taxon>Hyphomicrobiales</taxon>
        <taxon>Nitrobacteraceae</taxon>
        <taxon>Nitrobacter</taxon>
    </lineage>
</organism>
<dbReference type="RefSeq" id="WP_079446092.1">
    <property type="nucleotide sequence ID" value="NZ_MWPQ01000025.1"/>
</dbReference>
<evidence type="ECO:0000256" key="1">
    <source>
        <dbReference type="ARBA" id="ARBA00004752"/>
    </source>
</evidence>
<evidence type="ECO:0000256" key="4">
    <source>
        <dbReference type="ARBA" id="ARBA00022960"/>
    </source>
</evidence>
<dbReference type="InterPro" id="IPR005490">
    <property type="entry name" value="LD_TPept_cat_dom"/>
</dbReference>
<dbReference type="GO" id="GO:0018104">
    <property type="term" value="P:peptidoglycan-protein cross-linking"/>
    <property type="evidence" value="ECO:0007669"/>
    <property type="project" value="TreeGrafter"/>
</dbReference>
<evidence type="ECO:0000256" key="6">
    <source>
        <dbReference type="ARBA" id="ARBA00023316"/>
    </source>
</evidence>
<feature type="active site" description="Nucleophile" evidence="7">
    <location>
        <position position="303"/>
    </location>
</feature>
<dbReference type="EMBL" id="MWPQ01000025">
    <property type="protein sequence ID" value="OPH83635.1"/>
    <property type="molecule type" value="Genomic_DNA"/>
</dbReference>
<dbReference type="Gene3D" id="1.10.101.10">
    <property type="entry name" value="PGBD-like superfamily/PGBD"/>
    <property type="match status" value="1"/>
</dbReference>
<dbReference type="InterPro" id="IPR038063">
    <property type="entry name" value="Transpep_catalytic_dom"/>
</dbReference>
<comment type="pathway">
    <text evidence="1 7">Cell wall biogenesis; peptidoglycan biosynthesis.</text>
</comment>
<reference evidence="10 11" key="1">
    <citation type="submission" date="2017-02" db="EMBL/GenBank/DDBJ databases">
        <title>Genome sequence of the nitrite-oxidizing bacterium Nitrobacter vulgaris strain Ab1.</title>
        <authorList>
            <person name="Mellbye B.L."/>
            <person name="Davis E.W."/>
            <person name="Spieck E."/>
            <person name="Chang J.H."/>
            <person name="Bottomley P.J."/>
            <person name="Sayavedra-Soto L.A."/>
        </authorList>
    </citation>
    <scope>NUCLEOTIDE SEQUENCE [LARGE SCALE GENOMIC DNA]</scope>
    <source>
        <strain evidence="10 11">Ab1</strain>
    </source>
</reference>
<dbReference type="PANTHER" id="PTHR30582:SF30">
    <property type="entry name" value="BLR4375 PROTEIN"/>
    <property type="match status" value="1"/>
</dbReference>
<evidence type="ECO:0000313" key="11">
    <source>
        <dbReference type="Proteomes" id="UP000189940"/>
    </source>
</evidence>
<dbReference type="AlphaFoldDB" id="A0A1V4I0J5"/>
<dbReference type="InterPro" id="IPR036366">
    <property type="entry name" value="PGBDSf"/>
</dbReference>
<keyword evidence="5 7" id="KW-0573">Peptidoglycan synthesis</keyword>
<feature type="active site" description="Proton donor/acceptor" evidence="7">
    <location>
        <position position="287"/>
    </location>
</feature>
<feature type="chain" id="PRO_5013251645" description="L,D-TPase catalytic domain-containing protein" evidence="8">
    <location>
        <begin position="25"/>
        <end position="340"/>
    </location>
</feature>
<dbReference type="Pfam" id="PF01471">
    <property type="entry name" value="PG_binding_1"/>
    <property type="match status" value="1"/>
</dbReference>
<dbReference type="Gene3D" id="2.40.440.10">
    <property type="entry name" value="L,D-transpeptidase catalytic domain-like"/>
    <property type="match status" value="1"/>
</dbReference>
<evidence type="ECO:0000256" key="7">
    <source>
        <dbReference type="PROSITE-ProRule" id="PRU01373"/>
    </source>
</evidence>
<dbReference type="SUPFAM" id="SSF141523">
    <property type="entry name" value="L,D-transpeptidase catalytic domain-like"/>
    <property type="match status" value="1"/>
</dbReference>
<dbReference type="GO" id="GO:0005576">
    <property type="term" value="C:extracellular region"/>
    <property type="evidence" value="ECO:0007669"/>
    <property type="project" value="TreeGrafter"/>
</dbReference>
<comment type="caution">
    <text evidence="10">The sequence shown here is derived from an EMBL/GenBank/DDBJ whole genome shotgun (WGS) entry which is preliminary data.</text>
</comment>
<dbReference type="InterPro" id="IPR002477">
    <property type="entry name" value="Peptidoglycan-bd-like"/>
</dbReference>
<feature type="signal peptide" evidence="8">
    <location>
        <begin position="1"/>
        <end position="24"/>
    </location>
</feature>
<dbReference type="PANTHER" id="PTHR30582">
    <property type="entry name" value="L,D-TRANSPEPTIDASE"/>
    <property type="match status" value="1"/>
</dbReference>
<keyword evidence="6 7" id="KW-0961">Cell wall biogenesis/degradation</keyword>
<evidence type="ECO:0000256" key="3">
    <source>
        <dbReference type="ARBA" id="ARBA00022679"/>
    </source>
</evidence>
<keyword evidence="8" id="KW-0732">Signal</keyword>
<dbReference type="GO" id="GO:0071555">
    <property type="term" value="P:cell wall organization"/>
    <property type="evidence" value="ECO:0007669"/>
    <property type="project" value="UniProtKB-UniRule"/>
</dbReference>
<keyword evidence="11" id="KW-1185">Reference proteome</keyword>
<protein>
    <recommendedName>
        <fullName evidence="9">L,D-TPase catalytic domain-containing protein</fullName>
    </recommendedName>
</protein>
<dbReference type="OrthoDB" id="9787225at2"/>